<comment type="caution">
    <text evidence="1">The sequence shown here is derived from an EMBL/GenBank/DDBJ whole genome shotgun (WGS) entry which is preliminary data.</text>
</comment>
<gene>
    <name evidence="1" type="ORF">E2C01_012261</name>
</gene>
<sequence length="111" mass="12232">MLEHPYAGVGGAQIDAYCTCYGHLRDKNMESEGTFSCRRLKLPLAMATIQTEPAWEDHLCDLILASLSYSRHPGEVVPRATTPRRLSARVNRSKSLSILNVATRLDAAVSC</sequence>
<keyword evidence="2" id="KW-1185">Reference proteome</keyword>
<proteinExistence type="predicted"/>
<dbReference type="EMBL" id="VSRR010000762">
    <property type="protein sequence ID" value="MPC19349.1"/>
    <property type="molecule type" value="Genomic_DNA"/>
</dbReference>
<evidence type="ECO:0000313" key="1">
    <source>
        <dbReference type="EMBL" id="MPC19349.1"/>
    </source>
</evidence>
<protein>
    <submittedName>
        <fullName evidence="1">Uncharacterized protein</fullName>
    </submittedName>
</protein>
<evidence type="ECO:0000313" key="2">
    <source>
        <dbReference type="Proteomes" id="UP000324222"/>
    </source>
</evidence>
<reference evidence="1 2" key="1">
    <citation type="submission" date="2019-05" db="EMBL/GenBank/DDBJ databases">
        <title>Another draft genome of Portunus trituberculatus and its Hox gene families provides insights of decapod evolution.</title>
        <authorList>
            <person name="Jeong J.-H."/>
            <person name="Song I."/>
            <person name="Kim S."/>
            <person name="Choi T."/>
            <person name="Kim D."/>
            <person name="Ryu S."/>
            <person name="Kim W."/>
        </authorList>
    </citation>
    <scope>NUCLEOTIDE SEQUENCE [LARGE SCALE GENOMIC DNA]</scope>
    <source>
        <tissue evidence="1">Muscle</tissue>
    </source>
</reference>
<organism evidence="1 2">
    <name type="scientific">Portunus trituberculatus</name>
    <name type="common">Swimming crab</name>
    <name type="synonym">Neptunus trituberculatus</name>
    <dbReference type="NCBI Taxonomy" id="210409"/>
    <lineage>
        <taxon>Eukaryota</taxon>
        <taxon>Metazoa</taxon>
        <taxon>Ecdysozoa</taxon>
        <taxon>Arthropoda</taxon>
        <taxon>Crustacea</taxon>
        <taxon>Multicrustacea</taxon>
        <taxon>Malacostraca</taxon>
        <taxon>Eumalacostraca</taxon>
        <taxon>Eucarida</taxon>
        <taxon>Decapoda</taxon>
        <taxon>Pleocyemata</taxon>
        <taxon>Brachyura</taxon>
        <taxon>Eubrachyura</taxon>
        <taxon>Portunoidea</taxon>
        <taxon>Portunidae</taxon>
        <taxon>Portuninae</taxon>
        <taxon>Portunus</taxon>
    </lineage>
</organism>
<dbReference type="AlphaFoldDB" id="A0A5B7DDP2"/>
<dbReference type="Proteomes" id="UP000324222">
    <property type="component" value="Unassembled WGS sequence"/>
</dbReference>
<name>A0A5B7DDP2_PORTR</name>
<accession>A0A5B7DDP2</accession>